<feature type="transmembrane region" description="Helical" evidence="5">
    <location>
        <begin position="105"/>
        <end position="124"/>
    </location>
</feature>
<dbReference type="PANTHER" id="PTHR12778:SF9">
    <property type="entry name" value="ACETYL-COENZYME A TRANSPORTER 1"/>
    <property type="match status" value="1"/>
</dbReference>
<keyword evidence="4 5" id="KW-0472">Membrane</keyword>
<evidence type="ECO:0000256" key="4">
    <source>
        <dbReference type="ARBA" id="ARBA00023136"/>
    </source>
</evidence>
<accession>A0A8J5XEJ1</accession>
<dbReference type="OrthoDB" id="6415790at2759"/>
<keyword evidence="2 5" id="KW-0812">Transmembrane</keyword>
<keyword evidence="7" id="KW-1185">Reference proteome</keyword>
<dbReference type="GO" id="GO:0016020">
    <property type="term" value="C:membrane"/>
    <property type="evidence" value="ECO:0007669"/>
    <property type="project" value="UniProtKB-SubCell"/>
</dbReference>
<feature type="transmembrane region" description="Helical" evidence="5">
    <location>
        <begin position="39"/>
        <end position="61"/>
    </location>
</feature>
<dbReference type="SUPFAM" id="SSF103473">
    <property type="entry name" value="MFS general substrate transporter"/>
    <property type="match status" value="1"/>
</dbReference>
<dbReference type="Pfam" id="PF13000">
    <property type="entry name" value="Acatn"/>
    <property type="match status" value="3"/>
</dbReference>
<sequence>MAVAQSRDEEAVDELTPLTADRNGARAAETLAEDRWSAALLFVLYTLQGIPMGLSASIPFLLANRVTYKQQAVLSLVALPFSLKLLWAPVIDGLYSERFGRRKSWLVPVQLLCGFVMLAGASHLPGWMGELSGTEPDVHALAAFFGFLFFLMATQDIAVDGWALTMLSPPRVAWAGAINSVGQTLGYFVAYVGFLALNDEGTCNTFLRAAPAAGGLVSLSGFVAFWGWAFLGTTAVVCVAKSEKPLAAEDGAAGGVIAMYREAWECAKLGPVRQYALVLLTAKLGSAAADSATSLKLTEYGMPKEELAFLSPLLAGAGIVIPLFLSRFTTGPRPLSVYLLGLPLRLLLNPLYMFLVPLAASVYGPDPTISAATFRAAVCAAALANVFAVNMMFVSQMAFANRVADPAIGGTYITLINTVANLGGTWTSGVALYLLDALTTRECVPIKRGAKALIAKPGAPALCATKTDEACTQRRGSCQLVSDGYQTELLVCTALGVAWYLIFRPLVLRLQARPISDWRLRAQNSKKNG</sequence>
<organism evidence="6 7">
    <name type="scientific">Diacronema lutheri</name>
    <name type="common">Unicellular marine alga</name>
    <name type="synonym">Monochrysis lutheri</name>
    <dbReference type="NCBI Taxonomy" id="2081491"/>
    <lineage>
        <taxon>Eukaryota</taxon>
        <taxon>Haptista</taxon>
        <taxon>Haptophyta</taxon>
        <taxon>Pavlovophyceae</taxon>
        <taxon>Pavlovales</taxon>
        <taxon>Pavlovaceae</taxon>
        <taxon>Diacronema</taxon>
    </lineage>
</organism>
<evidence type="ECO:0000256" key="2">
    <source>
        <dbReference type="ARBA" id="ARBA00022692"/>
    </source>
</evidence>
<feature type="transmembrane region" description="Helical" evidence="5">
    <location>
        <begin position="372"/>
        <end position="393"/>
    </location>
</feature>
<keyword evidence="3 5" id="KW-1133">Transmembrane helix</keyword>
<feature type="transmembrane region" description="Helical" evidence="5">
    <location>
        <begin position="209"/>
        <end position="231"/>
    </location>
</feature>
<dbReference type="GO" id="GO:0035348">
    <property type="term" value="P:acetyl-CoA transmembrane transport"/>
    <property type="evidence" value="ECO:0007669"/>
    <property type="project" value="InterPro"/>
</dbReference>
<evidence type="ECO:0000256" key="1">
    <source>
        <dbReference type="ARBA" id="ARBA00004141"/>
    </source>
</evidence>
<dbReference type="Proteomes" id="UP000751190">
    <property type="component" value="Unassembled WGS sequence"/>
</dbReference>
<evidence type="ECO:0000256" key="3">
    <source>
        <dbReference type="ARBA" id="ARBA00022989"/>
    </source>
</evidence>
<dbReference type="InterPro" id="IPR024371">
    <property type="entry name" value="AcetylCoA_trans_1-like"/>
</dbReference>
<reference evidence="6" key="1">
    <citation type="submission" date="2021-05" db="EMBL/GenBank/DDBJ databases">
        <title>The genome of the haptophyte Pavlova lutheri (Diacronema luteri, Pavlovales) - a model for lipid biosynthesis in eukaryotic algae.</title>
        <authorList>
            <person name="Hulatt C.J."/>
            <person name="Posewitz M.C."/>
        </authorList>
    </citation>
    <scope>NUCLEOTIDE SEQUENCE</scope>
    <source>
        <strain evidence="6">NIVA-4/92</strain>
    </source>
</reference>
<evidence type="ECO:0000256" key="5">
    <source>
        <dbReference type="SAM" id="Phobius"/>
    </source>
</evidence>
<dbReference type="PANTHER" id="PTHR12778">
    <property type="entry name" value="SOLUTE CARRIER FAMILY 33 ACETYL-COA TRANSPORTER -RELATED"/>
    <property type="match status" value="1"/>
</dbReference>
<feature type="transmembrane region" description="Helical" evidence="5">
    <location>
        <begin position="337"/>
        <end position="360"/>
    </location>
</feature>
<protein>
    <recommendedName>
        <fullName evidence="8">Acetyl-coenzyme A transporter</fullName>
    </recommendedName>
</protein>
<comment type="caution">
    <text evidence="6">The sequence shown here is derived from an EMBL/GenBank/DDBJ whole genome shotgun (WGS) entry which is preliminary data.</text>
</comment>
<evidence type="ECO:0008006" key="8">
    <source>
        <dbReference type="Google" id="ProtNLM"/>
    </source>
</evidence>
<gene>
    <name evidence="6" type="ORF">KFE25_002790</name>
</gene>
<feature type="transmembrane region" description="Helical" evidence="5">
    <location>
        <begin position="73"/>
        <end position="90"/>
    </location>
</feature>
<evidence type="ECO:0000313" key="7">
    <source>
        <dbReference type="Proteomes" id="UP000751190"/>
    </source>
</evidence>
<feature type="transmembrane region" description="Helical" evidence="5">
    <location>
        <begin position="307"/>
        <end position="325"/>
    </location>
</feature>
<evidence type="ECO:0000313" key="6">
    <source>
        <dbReference type="EMBL" id="KAG8465483.1"/>
    </source>
</evidence>
<dbReference type="InterPro" id="IPR004752">
    <property type="entry name" value="AmpG_permease/AT-1"/>
</dbReference>
<feature type="transmembrane region" description="Helical" evidence="5">
    <location>
        <begin position="173"/>
        <end position="197"/>
    </location>
</feature>
<dbReference type="EMBL" id="JAGTXO010000010">
    <property type="protein sequence ID" value="KAG8465483.1"/>
    <property type="molecule type" value="Genomic_DNA"/>
</dbReference>
<dbReference type="AlphaFoldDB" id="A0A8J5XEJ1"/>
<name>A0A8J5XEJ1_DIALT</name>
<proteinExistence type="predicted"/>
<dbReference type="InterPro" id="IPR036259">
    <property type="entry name" value="MFS_trans_sf"/>
</dbReference>
<dbReference type="GO" id="GO:0008521">
    <property type="term" value="F:acetyl-CoA transmembrane transporter activity"/>
    <property type="evidence" value="ECO:0007669"/>
    <property type="project" value="InterPro"/>
</dbReference>
<comment type="subcellular location">
    <subcellularLocation>
        <location evidence="1">Membrane</location>
        <topology evidence="1">Multi-pass membrane protein</topology>
    </subcellularLocation>
</comment>
<dbReference type="OMA" id="RRKSWIM"/>